<dbReference type="PATRIC" id="fig|523844.20.peg.819"/>
<evidence type="ECO:0000256" key="7">
    <source>
        <dbReference type="ARBA" id="ARBA00022989"/>
    </source>
</evidence>
<dbReference type="GO" id="GO:0015421">
    <property type="term" value="F:ABC-type oligopeptide transporter activity"/>
    <property type="evidence" value="ECO:0007669"/>
    <property type="project" value="TreeGrafter"/>
</dbReference>
<evidence type="ECO:0000259" key="10">
    <source>
        <dbReference type="PROSITE" id="PS50893"/>
    </source>
</evidence>
<dbReference type="PROSITE" id="PS50929">
    <property type="entry name" value="ABC_TM1F"/>
    <property type="match status" value="1"/>
</dbReference>
<evidence type="ECO:0000256" key="4">
    <source>
        <dbReference type="ARBA" id="ARBA00022692"/>
    </source>
</evidence>
<sequence>MTESARKMRIDILNFKRALSLVWQSAPGWTLISAFLIVLQGALPLASLYLMKLIVDSVTTGISSSNKEAAFGHIVLLIFLAAAAAFFTVLNSAVLSIVSEAQAALVSDNILDLLHDKSIEADLEYYENPKYYDTLYRAQNDAPFRPTRIVNSIFQVCQNGISLVIVFGLIASFSWIVAASLTIAAIPVAFVRLIYSNRIYEWQCSCTAKERKVWYFHWLLTSNSSVKEIKLFNLGPLFTKRYHNLRKKLRKERLTITAKQSVADLATQTVSIATIFVSFIFIAMRAFQGNITLGDLVMYFGALQQGYSFLSNFLNGFADLYEDNLFMTTLYKFLDLKPALKESSNTIPVPEKIKDGIFFEHVGFSYPNQKTRVLKDINLHISAGKTIALVGDNGSGKTTLIKLLCRFYDPTEGRILIDGIDIRNFKILDLRKEISIVFQDYIHYNLTARENIWFGDVNKPVDEKNILQAAACSGANRIIEQLDNGYETILGKWLEDGTELSIGEWQKIAIARAFFRDSQIIVLDEPTSSLDPKAEDEVFKKFKQIAAGRTAIIISHRLSTVKMADSIYFMKEGRILESGTHDELMALDGEYAQLFRIQSKHYN</sequence>
<protein>
    <submittedName>
        <fullName evidence="12">Lipid A export ATP-binding/permease protein MsbA</fullName>
    </submittedName>
</protein>
<keyword evidence="7 9" id="KW-1133">Transmembrane helix</keyword>
<comment type="subcellular location">
    <subcellularLocation>
        <location evidence="1">Cell membrane</location>
        <topology evidence="1">Multi-pass membrane protein</topology>
    </subcellularLocation>
</comment>
<dbReference type="FunFam" id="3.40.50.300:FF:000221">
    <property type="entry name" value="Multidrug ABC transporter ATP-binding protein"/>
    <property type="match status" value="1"/>
</dbReference>
<dbReference type="InterPro" id="IPR027417">
    <property type="entry name" value="P-loop_NTPase"/>
</dbReference>
<name>A0A0E3KP18_METTT</name>
<keyword evidence="4 9" id="KW-0812">Transmembrane</keyword>
<evidence type="ECO:0000256" key="5">
    <source>
        <dbReference type="ARBA" id="ARBA00022741"/>
    </source>
</evidence>
<dbReference type="Proteomes" id="UP000066529">
    <property type="component" value="Chromosome"/>
</dbReference>
<evidence type="ECO:0000256" key="2">
    <source>
        <dbReference type="ARBA" id="ARBA00022448"/>
    </source>
</evidence>
<dbReference type="AlphaFoldDB" id="A0A0E3KP18"/>
<dbReference type="SUPFAM" id="SSF90123">
    <property type="entry name" value="ABC transporter transmembrane region"/>
    <property type="match status" value="1"/>
</dbReference>
<dbReference type="SUPFAM" id="SSF52540">
    <property type="entry name" value="P-loop containing nucleoside triphosphate hydrolases"/>
    <property type="match status" value="1"/>
</dbReference>
<evidence type="ECO:0000256" key="1">
    <source>
        <dbReference type="ARBA" id="ARBA00004651"/>
    </source>
</evidence>
<dbReference type="GO" id="GO:0005886">
    <property type="term" value="C:plasma membrane"/>
    <property type="evidence" value="ECO:0007669"/>
    <property type="project" value="UniProtKB-SubCell"/>
</dbReference>
<evidence type="ECO:0000256" key="3">
    <source>
        <dbReference type="ARBA" id="ARBA00022475"/>
    </source>
</evidence>
<dbReference type="EMBL" id="CP009501">
    <property type="protein sequence ID" value="AKB12400.1"/>
    <property type="molecule type" value="Genomic_DNA"/>
</dbReference>
<proteinExistence type="predicted"/>
<dbReference type="Pfam" id="PF00005">
    <property type="entry name" value="ABC_tran"/>
    <property type="match status" value="1"/>
</dbReference>
<keyword evidence="3" id="KW-1003">Cell membrane</keyword>
<keyword evidence="5" id="KW-0547">Nucleotide-binding</keyword>
<dbReference type="GO" id="GO:0016887">
    <property type="term" value="F:ATP hydrolysis activity"/>
    <property type="evidence" value="ECO:0007669"/>
    <property type="project" value="InterPro"/>
</dbReference>
<dbReference type="SMART" id="SM00382">
    <property type="entry name" value="AAA"/>
    <property type="match status" value="1"/>
</dbReference>
<dbReference type="InterPro" id="IPR036640">
    <property type="entry name" value="ABC1_TM_sf"/>
</dbReference>
<keyword evidence="6 12" id="KW-0067">ATP-binding</keyword>
<dbReference type="InterPro" id="IPR039421">
    <property type="entry name" value="Type_1_exporter"/>
</dbReference>
<feature type="transmembrane region" description="Helical" evidence="9">
    <location>
        <begin position="21"/>
        <end position="50"/>
    </location>
</feature>
<dbReference type="Gene3D" id="1.20.1560.10">
    <property type="entry name" value="ABC transporter type 1, transmembrane domain"/>
    <property type="match status" value="1"/>
</dbReference>
<feature type="transmembrane region" description="Helical" evidence="9">
    <location>
        <begin position="70"/>
        <end position="90"/>
    </location>
</feature>
<dbReference type="InterPro" id="IPR003593">
    <property type="entry name" value="AAA+_ATPase"/>
</dbReference>
<dbReference type="PROSITE" id="PS50893">
    <property type="entry name" value="ABC_TRANSPORTER_2"/>
    <property type="match status" value="1"/>
</dbReference>
<gene>
    <name evidence="12" type="ORF">MSTHT_0642</name>
</gene>
<feature type="domain" description="ABC transmembrane type-1" evidence="11">
    <location>
        <begin position="31"/>
        <end position="322"/>
    </location>
</feature>
<evidence type="ECO:0000313" key="12">
    <source>
        <dbReference type="EMBL" id="AKB12400.1"/>
    </source>
</evidence>
<organism evidence="12 13">
    <name type="scientific">Methanosarcina thermophila (strain ATCC 43570 / DSM 1825 / OCM 12 / VKM B-1830 / TM-1)</name>
    <dbReference type="NCBI Taxonomy" id="523844"/>
    <lineage>
        <taxon>Archaea</taxon>
        <taxon>Methanobacteriati</taxon>
        <taxon>Methanobacteriota</taxon>
        <taxon>Stenosarchaea group</taxon>
        <taxon>Methanomicrobia</taxon>
        <taxon>Methanosarcinales</taxon>
        <taxon>Methanosarcinaceae</taxon>
        <taxon>Methanosarcina</taxon>
    </lineage>
</organism>
<dbReference type="InterPro" id="IPR003439">
    <property type="entry name" value="ABC_transporter-like_ATP-bd"/>
</dbReference>
<dbReference type="Gene3D" id="3.40.50.300">
    <property type="entry name" value="P-loop containing nucleotide triphosphate hydrolases"/>
    <property type="match status" value="1"/>
</dbReference>
<reference evidence="12 13" key="1">
    <citation type="submission" date="2014-07" db="EMBL/GenBank/DDBJ databases">
        <title>Methanogenic archaea and the global carbon cycle.</title>
        <authorList>
            <person name="Henriksen J.R."/>
            <person name="Luke J."/>
            <person name="Reinhart S."/>
            <person name="Benedict M.N."/>
            <person name="Youngblut N.D."/>
            <person name="Metcalf M.E."/>
            <person name="Whitaker R.J."/>
            <person name="Metcalf W.W."/>
        </authorList>
    </citation>
    <scope>NUCLEOTIDE SEQUENCE [LARGE SCALE GENOMIC DNA]</scope>
    <source>
        <strain evidence="13">ATCC 43570 / DSM 1825 / OCM 12 / VKM B-1830 / TM-1</strain>
    </source>
</reference>
<evidence type="ECO:0000256" key="6">
    <source>
        <dbReference type="ARBA" id="ARBA00022840"/>
    </source>
</evidence>
<dbReference type="Pfam" id="PF00664">
    <property type="entry name" value="ABC_membrane"/>
    <property type="match status" value="1"/>
</dbReference>
<dbReference type="GO" id="GO:0005524">
    <property type="term" value="F:ATP binding"/>
    <property type="evidence" value="ECO:0007669"/>
    <property type="project" value="UniProtKB-KW"/>
</dbReference>
<accession>A0A0E3KP18</accession>
<dbReference type="STRING" id="523844.MSTHT_0642"/>
<dbReference type="InterPro" id="IPR011527">
    <property type="entry name" value="ABC1_TM_dom"/>
</dbReference>
<feature type="transmembrane region" description="Helical" evidence="9">
    <location>
        <begin position="262"/>
        <end position="284"/>
    </location>
</feature>
<dbReference type="HOGENOM" id="CLU_000604_84_3_2"/>
<dbReference type="PANTHER" id="PTHR43394">
    <property type="entry name" value="ATP-DEPENDENT PERMEASE MDL1, MITOCHONDRIAL"/>
    <property type="match status" value="1"/>
</dbReference>
<feature type="transmembrane region" description="Helical" evidence="9">
    <location>
        <begin position="176"/>
        <end position="195"/>
    </location>
</feature>
<keyword evidence="8 9" id="KW-0472">Membrane</keyword>
<evidence type="ECO:0000256" key="8">
    <source>
        <dbReference type="ARBA" id="ARBA00023136"/>
    </source>
</evidence>
<evidence type="ECO:0000256" key="9">
    <source>
        <dbReference type="SAM" id="Phobius"/>
    </source>
</evidence>
<dbReference type="KEGG" id="mthr:MSTHT_0642"/>
<keyword evidence="2" id="KW-0813">Transport</keyword>
<feature type="domain" description="ABC transporter" evidence="10">
    <location>
        <begin position="357"/>
        <end position="597"/>
    </location>
</feature>
<evidence type="ECO:0000259" key="11">
    <source>
        <dbReference type="PROSITE" id="PS50929"/>
    </source>
</evidence>
<evidence type="ECO:0000313" key="13">
    <source>
        <dbReference type="Proteomes" id="UP000066529"/>
    </source>
</evidence>
<dbReference type="PANTHER" id="PTHR43394:SF1">
    <property type="entry name" value="ATP-BINDING CASSETTE SUB-FAMILY B MEMBER 10, MITOCHONDRIAL"/>
    <property type="match status" value="1"/>
</dbReference>
<feature type="transmembrane region" description="Helical" evidence="9">
    <location>
        <begin position="149"/>
        <end position="170"/>
    </location>
</feature>